<sequence>MDIDVKNLHPLEVRLLRHVAIGESITAECIIGELDYKVGQCNQAFSWLCAKGYLVEKSRTNRVLYELTDLGREQQQKGTPAQRIFTFLQSNGAHTLPELAEALSLEKSEVGSAFGQLSKSGVTALNSENKAETKKDELPEEVLCVATLLQKGLDGEIEESTLSPLEKTVMSKIAKKRGAAGSPFKVIEREDLVYALTESGDAAKKAVIAANITGDEFGSVTSEMLASGSWKTGTFRPYGLNAPTSRLIPGRHNPYGNYLQWVKDKLAALGFEEFDGPLVENEFWNGDALFMPQFHSARDIHDVYYVKDPVHCKEIEEPWLSQVAQTHENGWKTGSRGWGYSFDHEFTRRQVLRSQGTVLSAHQMTKAKIPGKYFGVARCFRYDQVDATHGADFYQTEGIVLGNDVNLKTLLGLLKMFAEEIAGAEEVKYVPGYFTFTEPSIEVHIKHPVLGWFELGGAGIFRPEVTKPLGIDVPVLAWGLGIDRMALMHLGLNDLRELFTPNIESVRTRRGN</sequence>
<proteinExistence type="inferred from homology"/>
<dbReference type="Pfam" id="PF01409">
    <property type="entry name" value="tRNA-synt_2d"/>
    <property type="match status" value="1"/>
</dbReference>
<dbReference type="PROSITE" id="PS50862">
    <property type="entry name" value="AA_TRNA_LIGASE_II"/>
    <property type="match status" value="1"/>
</dbReference>
<comment type="subcellular location">
    <subcellularLocation>
        <location evidence="1">Cytoplasm</location>
    </subcellularLocation>
</comment>
<evidence type="ECO:0000256" key="5">
    <source>
        <dbReference type="ARBA" id="ARBA00022598"/>
    </source>
</evidence>
<evidence type="ECO:0000256" key="8">
    <source>
        <dbReference type="ARBA" id="ARBA00022840"/>
    </source>
</evidence>
<keyword evidence="6" id="KW-0479">Metal-binding</keyword>
<evidence type="ECO:0000256" key="7">
    <source>
        <dbReference type="ARBA" id="ARBA00022741"/>
    </source>
</evidence>
<dbReference type="Gene3D" id="3.30.930.10">
    <property type="entry name" value="Bira Bifunctional Protein, Domain 2"/>
    <property type="match status" value="1"/>
</dbReference>
<organism evidence="13 14">
    <name type="scientific">Sphaerochaeta pleomorpha (strain ATCC BAA-1885 / DSM 22778 / Grapes)</name>
    <dbReference type="NCBI Taxonomy" id="158190"/>
    <lineage>
        <taxon>Bacteria</taxon>
        <taxon>Pseudomonadati</taxon>
        <taxon>Spirochaetota</taxon>
        <taxon>Spirochaetia</taxon>
        <taxon>Spirochaetales</taxon>
        <taxon>Sphaerochaetaceae</taxon>
        <taxon>Sphaerochaeta</taxon>
    </lineage>
</organism>
<evidence type="ECO:0000259" key="12">
    <source>
        <dbReference type="PROSITE" id="PS50862"/>
    </source>
</evidence>
<accession>G8QTW2</accession>
<dbReference type="STRING" id="158190.SpiGrapes_1325"/>
<dbReference type="NCBIfam" id="NF003210">
    <property type="entry name" value="PRK04172.1"/>
    <property type="match status" value="1"/>
</dbReference>
<dbReference type="CDD" id="cd00496">
    <property type="entry name" value="PheRS_alpha_core"/>
    <property type="match status" value="1"/>
</dbReference>
<evidence type="ECO:0000256" key="1">
    <source>
        <dbReference type="ARBA" id="ARBA00004496"/>
    </source>
</evidence>
<dbReference type="SUPFAM" id="SSF55681">
    <property type="entry name" value="Class II aaRS and biotin synthetases"/>
    <property type="match status" value="1"/>
</dbReference>
<keyword evidence="10" id="KW-0648">Protein biosynthesis</keyword>
<dbReference type="RefSeq" id="WP_014269987.1">
    <property type="nucleotide sequence ID" value="NC_016633.1"/>
</dbReference>
<evidence type="ECO:0000256" key="3">
    <source>
        <dbReference type="ARBA" id="ARBA00012814"/>
    </source>
</evidence>
<keyword evidence="5" id="KW-0436">Ligase</keyword>
<evidence type="ECO:0000256" key="9">
    <source>
        <dbReference type="ARBA" id="ARBA00022842"/>
    </source>
</evidence>
<evidence type="ECO:0000256" key="2">
    <source>
        <dbReference type="ARBA" id="ARBA00006703"/>
    </source>
</evidence>
<evidence type="ECO:0000256" key="4">
    <source>
        <dbReference type="ARBA" id="ARBA00022490"/>
    </source>
</evidence>
<name>G8QTW2_SPHPG</name>
<dbReference type="OrthoDB" id="9800719at2"/>
<dbReference type="InterPro" id="IPR006195">
    <property type="entry name" value="aa-tRNA-synth_II"/>
</dbReference>
<evidence type="ECO:0000256" key="6">
    <source>
        <dbReference type="ARBA" id="ARBA00022723"/>
    </source>
</evidence>
<evidence type="ECO:0000313" key="14">
    <source>
        <dbReference type="Proteomes" id="UP000005632"/>
    </source>
</evidence>
<keyword evidence="4" id="KW-0963">Cytoplasm</keyword>
<dbReference type="InterPro" id="IPR036390">
    <property type="entry name" value="WH_DNA-bd_sf"/>
</dbReference>
<dbReference type="GO" id="GO:0005524">
    <property type="term" value="F:ATP binding"/>
    <property type="evidence" value="ECO:0007669"/>
    <property type="project" value="UniProtKB-KW"/>
</dbReference>
<keyword evidence="8" id="KW-0067">ATP-binding</keyword>
<keyword evidence="11 13" id="KW-0030">Aminoacyl-tRNA synthetase</keyword>
<keyword evidence="14" id="KW-1185">Reference proteome</keyword>
<dbReference type="GO" id="GO:0000049">
    <property type="term" value="F:tRNA binding"/>
    <property type="evidence" value="ECO:0007669"/>
    <property type="project" value="InterPro"/>
</dbReference>
<dbReference type="eggNOG" id="COG0016">
    <property type="taxonomic scope" value="Bacteria"/>
</dbReference>
<dbReference type="SUPFAM" id="SSF46785">
    <property type="entry name" value="Winged helix' DNA-binding domain"/>
    <property type="match status" value="1"/>
</dbReference>
<dbReference type="EMBL" id="CP003155">
    <property type="protein sequence ID" value="AEV29138.1"/>
    <property type="molecule type" value="Genomic_DNA"/>
</dbReference>
<dbReference type="PANTHER" id="PTHR11538">
    <property type="entry name" value="PHENYLALANYL-TRNA SYNTHETASE"/>
    <property type="match status" value="1"/>
</dbReference>
<dbReference type="HOGENOM" id="CLU_025086_2_2_12"/>
<dbReference type="PANTHER" id="PTHR11538:SF40">
    <property type="entry name" value="PHENYLALANINE--TRNA LIGASE ALPHA SUBUNIT"/>
    <property type="match status" value="1"/>
</dbReference>
<dbReference type="InterPro" id="IPR002319">
    <property type="entry name" value="Phenylalanyl-tRNA_Synthase"/>
</dbReference>
<keyword evidence="7" id="KW-0547">Nucleotide-binding</keyword>
<dbReference type="GO" id="GO:0004826">
    <property type="term" value="F:phenylalanine-tRNA ligase activity"/>
    <property type="evidence" value="ECO:0007669"/>
    <property type="project" value="UniProtKB-EC"/>
</dbReference>
<dbReference type="Proteomes" id="UP000005632">
    <property type="component" value="Chromosome"/>
</dbReference>
<dbReference type="NCBIfam" id="TIGR00468">
    <property type="entry name" value="pheS"/>
    <property type="match status" value="1"/>
</dbReference>
<dbReference type="GO" id="GO:0005737">
    <property type="term" value="C:cytoplasm"/>
    <property type="evidence" value="ECO:0007669"/>
    <property type="project" value="UniProtKB-SubCell"/>
</dbReference>
<evidence type="ECO:0000256" key="10">
    <source>
        <dbReference type="ARBA" id="ARBA00022917"/>
    </source>
</evidence>
<dbReference type="KEGG" id="sgp:SpiGrapes_1325"/>
<protein>
    <recommendedName>
        <fullName evidence="3">phenylalanine--tRNA ligase</fullName>
        <ecNumber evidence="3">6.1.1.20</ecNumber>
    </recommendedName>
</protein>
<keyword evidence="9" id="KW-0460">Magnesium</keyword>
<reference evidence="13 14" key="1">
    <citation type="submission" date="2011-11" db="EMBL/GenBank/DDBJ databases">
        <title>Complete sequence of Spirochaeta sp. grapes.</title>
        <authorList>
            <consortium name="US DOE Joint Genome Institute"/>
            <person name="Lucas S."/>
            <person name="Han J."/>
            <person name="Lapidus A."/>
            <person name="Cheng J.-F."/>
            <person name="Goodwin L."/>
            <person name="Pitluck S."/>
            <person name="Peters L."/>
            <person name="Ovchinnikova G."/>
            <person name="Munk A.C."/>
            <person name="Detter J.C."/>
            <person name="Han C."/>
            <person name="Tapia R."/>
            <person name="Land M."/>
            <person name="Hauser L."/>
            <person name="Kyrpides N."/>
            <person name="Ivanova N."/>
            <person name="Pagani I."/>
            <person name="Ritalahtilisa K."/>
            <person name="Loeffler F."/>
            <person name="Woyke T."/>
        </authorList>
    </citation>
    <scope>NUCLEOTIDE SEQUENCE [LARGE SCALE GENOMIC DNA]</scope>
    <source>
        <strain evidence="14">ATCC BAA-1885 / DSM 22778 / Grapes</strain>
    </source>
</reference>
<dbReference type="AlphaFoldDB" id="G8QTW2"/>
<dbReference type="EC" id="6.1.1.20" evidence="3"/>
<feature type="domain" description="Aminoacyl-transfer RNA synthetases class-II family profile" evidence="12">
    <location>
        <begin position="257"/>
        <end position="501"/>
    </location>
</feature>
<comment type="similarity">
    <text evidence="2">Belongs to the class-II aminoacyl-tRNA synthetase family. Phe-tRNA synthetase alpha subunit type 2 subfamily.</text>
</comment>
<dbReference type="InterPro" id="IPR004529">
    <property type="entry name" value="Phe-tRNA-synth_IIc_asu"/>
</dbReference>
<dbReference type="GO" id="GO:0046872">
    <property type="term" value="F:metal ion binding"/>
    <property type="evidence" value="ECO:0007669"/>
    <property type="project" value="UniProtKB-KW"/>
</dbReference>
<dbReference type="InterPro" id="IPR045864">
    <property type="entry name" value="aa-tRNA-synth_II/BPL/LPL"/>
</dbReference>
<evidence type="ECO:0000256" key="11">
    <source>
        <dbReference type="ARBA" id="ARBA00023146"/>
    </source>
</evidence>
<dbReference type="GO" id="GO:0006432">
    <property type="term" value="P:phenylalanyl-tRNA aminoacylation"/>
    <property type="evidence" value="ECO:0007669"/>
    <property type="project" value="InterPro"/>
</dbReference>
<evidence type="ECO:0000313" key="13">
    <source>
        <dbReference type="EMBL" id="AEV29138.1"/>
    </source>
</evidence>
<gene>
    <name evidence="13" type="ordered locus">SpiGrapes_1325</name>
</gene>